<evidence type="ECO:0000256" key="6">
    <source>
        <dbReference type="SAM" id="Coils"/>
    </source>
</evidence>
<reference evidence="8" key="1">
    <citation type="submission" date="2021-02" db="EMBL/GenBank/DDBJ databases">
        <authorList>
            <person name="Steward A R."/>
        </authorList>
    </citation>
    <scope>NUCLEOTIDE SEQUENCE</scope>
</reference>
<dbReference type="OrthoDB" id="6340111at2759"/>
<feature type="domain" description="Myb/SANT-like DNA-binding" evidence="7">
    <location>
        <begin position="8"/>
        <end position="82"/>
    </location>
</feature>
<evidence type="ECO:0000313" key="9">
    <source>
        <dbReference type="Proteomes" id="UP000663880"/>
    </source>
</evidence>
<accession>A0A821X3Z9</accession>
<keyword evidence="3" id="KW-0805">Transcription regulation</keyword>
<proteinExistence type="predicted"/>
<dbReference type="InterPro" id="IPR028002">
    <property type="entry name" value="Myb_DNA-bind_5"/>
</dbReference>
<sequence>MAKMSRKRVANFTPDEKAVLAQLVHNRPVIESKHTDGKTIQKKKAAWETLTVEFNCKTHVHQRDTGTLKRAWDNMKAHARKVRASQCGELNETGVSDFKKSPKDDLIYPMVEEVEPLKFCEITNSVDSDGVLLSSNDESQNENTDLIEPNDLDIIHHQEQEATPVFTQGYSNDVKSKHLKTADYIRKEAIIRIKHYEKKKRMEMKILEAQLETAESEKRTAIMEEERSRIRLEISKKELDNLMQTTRTFPM</sequence>
<comment type="function">
    <text evidence="5">Involved in transvection phenomena (= synapsis-dependent gene expression), where the synaptic pairing of chromosomes carrying genes with which zeste interacts influences the expression of these genes. Zeste binds to DNA and stimulates transcription from a nearby promoter.</text>
</comment>
<evidence type="ECO:0000259" key="7">
    <source>
        <dbReference type="Pfam" id="PF13873"/>
    </source>
</evidence>
<evidence type="ECO:0000256" key="1">
    <source>
        <dbReference type="ARBA" id="ARBA00011764"/>
    </source>
</evidence>
<gene>
    <name evidence="8" type="ORF">PMACD_LOCUS14285</name>
</gene>
<protein>
    <recommendedName>
        <fullName evidence="2">Regulatory protein zeste</fullName>
    </recommendedName>
</protein>
<feature type="coiled-coil region" evidence="6">
    <location>
        <begin position="197"/>
        <end position="224"/>
    </location>
</feature>
<dbReference type="PANTHER" id="PTHR21411:SF0">
    <property type="entry name" value="REGULATORY PROTEIN ZESTE"/>
    <property type="match status" value="1"/>
</dbReference>
<dbReference type="AlphaFoldDB" id="A0A821X3Z9"/>
<dbReference type="PANTHER" id="PTHR21411">
    <property type="entry name" value="APONTIC"/>
    <property type="match status" value="1"/>
</dbReference>
<keyword evidence="6" id="KW-0175">Coiled coil</keyword>
<dbReference type="Pfam" id="PF13873">
    <property type="entry name" value="Myb_DNA-bind_5"/>
    <property type="match status" value="1"/>
</dbReference>
<evidence type="ECO:0000256" key="5">
    <source>
        <dbReference type="ARBA" id="ARBA00025466"/>
    </source>
</evidence>
<name>A0A821X3Z9_9NEOP</name>
<comment type="subunit">
    <text evidence="1">Self-associates forming complexes of several hundred monomers.</text>
</comment>
<organism evidence="8 9">
    <name type="scientific">Pieris macdunnoughi</name>
    <dbReference type="NCBI Taxonomy" id="345717"/>
    <lineage>
        <taxon>Eukaryota</taxon>
        <taxon>Metazoa</taxon>
        <taxon>Ecdysozoa</taxon>
        <taxon>Arthropoda</taxon>
        <taxon>Hexapoda</taxon>
        <taxon>Insecta</taxon>
        <taxon>Pterygota</taxon>
        <taxon>Neoptera</taxon>
        <taxon>Endopterygota</taxon>
        <taxon>Lepidoptera</taxon>
        <taxon>Glossata</taxon>
        <taxon>Ditrysia</taxon>
        <taxon>Papilionoidea</taxon>
        <taxon>Pieridae</taxon>
        <taxon>Pierinae</taxon>
        <taxon>Pieris</taxon>
    </lineage>
</organism>
<evidence type="ECO:0000256" key="3">
    <source>
        <dbReference type="ARBA" id="ARBA00023015"/>
    </source>
</evidence>
<comment type="caution">
    <text evidence="8">The sequence shown here is derived from an EMBL/GenBank/DDBJ whole genome shotgun (WGS) entry which is preliminary data.</text>
</comment>
<evidence type="ECO:0000256" key="2">
    <source>
        <dbReference type="ARBA" id="ARBA00016807"/>
    </source>
</evidence>
<evidence type="ECO:0000256" key="4">
    <source>
        <dbReference type="ARBA" id="ARBA00023163"/>
    </source>
</evidence>
<keyword evidence="4" id="KW-0804">Transcription</keyword>
<dbReference type="Proteomes" id="UP000663880">
    <property type="component" value="Unassembled WGS sequence"/>
</dbReference>
<keyword evidence="9" id="KW-1185">Reference proteome</keyword>
<evidence type="ECO:0000313" key="8">
    <source>
        <dbReference type="EMBL" id="CAF4936176.1"/>
    </source>
</evidence>
<dbReference type="EMBL" id="CAJOBZ010000064">
    <property type="protein sequence ID" value="CAF4936176.1"/>
    <property type="molecule type" value="Genomic_DNA"/>
</dbReference>